<keyword evidence="4" id="KW-0813">Transport</keyword>
<dbReference type="NCBIfam" id="TIGR03592">
    <property type="entry name" value="yidC_oxa1_cterm"/>
    <property type="match status" value="1"/>
</dbReference>
<feature type="domain" description="Membrane insertase YidC/Oxa/ALB C-terminal" evidence="18">
    <location>
        <begin position="36"/>
        <end position="231"/>
    </location>
</feature>
<dbReference type="Pfam" id="PF02096">
    <property type="entry name" value="60KD_IMP"/>
    <property type="match status" value="1"/>
</dbReference>
<protein>
    <recommendedName>
        <fullName evidence="3">Membrane protein insertase YidC</fullName>
    </recommendedName>
    <alternativeName>
        <fullName evidence="15">Foldase YidC</fullName>
    </alternativeName>
    <alternativeName>
        <fullName evidence="14">Membrane integrase YidC</fullName>
    </alternativeName>
    <alternativeName>
        <fullName evidence="13">Membrane protein YidC</fullName>
    </alternativeName>
</protein>
<dbReference type="PANTHER" id="PTHR12428">
    <property type="entry name" value="OXA1"/>
    <property type="match status" value="1"/>
</dbReference>
<feature type="transmembrane region" description="Helical" evidence="17">
    <location>
        <begin position="150"/>
        <end position="172"/>
    </location>
</feature>
<comment type="similarity">
    <text evidence="2">Belongs to the OXA1/ALB3/YidC family. Type 1 subfamily.</text>
</comment>
<keyword evidence="7" id="KW-0653">Protein transport</keyword>
<evidence type="ECO:0000256" key="15">
    <source>
        <dbReference type="ARBA" id="ARBA00033342"/>
    </source>
</evidence>
<evidence type="ECO:0000313" key="20">
    <source>
        <dbReference type="Proteomes" id="UP000482960"/>
    </source>
</evidence>
<evidence type="ECO:0000256" key="11">
    <source>
        <dbReference type="ARBA" id="ARBA00025034"/>
    </source>
</evidence>
<dbReference type="EMBL" id="BLPG01000001">
    <property type="protein sequence ID" value="GFJ90495.1"/>
    <property type="molecule type" value="Genomic_DNA"/>
</dbReference>
<comment type="caution">
    <text evidence="19">The sequence shown here is derived from an EMBL/GenBank/DDBJ whole genome shotgun (WGS) entry which is preliminary data.</text>
</comment>
<evidence type="ECO:0000256" key="12">
    <source>
        <dbReference type="ARBA" id="ARBA00026028"/>
    </source>
</evidence>
<evidence type="ECO:0000256" key="4">
    <source>
        <dbReference type="ARBA" id="ARBA00022448"/>
    </source>
</evidence>
<keyword evidence="8 17" id="KW-1133">Transmembrane helix</keyword>
<dbReference type="InterPro" id="IPR028055">
    <property type="entry name" value="YidC/Oxa/ALB_C"/>
</dbReference>
<evidence type="ECO:0000256" key="3">
    <source>
        <dbReference type="ARBA" id="ARBA00015325"/>
    </source>
</evidence>
<comment type="function">
    <text evidence="11">Required for the insertion and/or proper folding and/or complex formation of integral membrane proteins into the membrane. Involved in integration of membrane proteins that insert both dependently and independently of the Sec translocase complex, as well as at least some lipoproteins. Aids folding of multispanning membrane proteins.</text>
</comment>
<comment type="subunit">
    <text evidence="12">Interacts with the Sec translocase complex via SecD. Specifically interacts with transmembrane segments of nascent integral membrane proteins during membrane integration.</text>
</comment>
<accession>A0A6V8LCU1</accession>
<evidence type="ECO:0000256" key="2">
    <source>
        <dbReference type="ARBA" id="ARBA00010527"/>
    </source>
</evidence>
<evidence type="ECO:0000256" key="5">
    <source>
        <dbReference type="ARBA" id="ARBA00022475"/>
    </source>
</evidence>
<dbReference type="GO" id="GO:0015031">
    <property type="term" value="P:protein transport"/>
    <property type="evidence" value="ECO:0007669"/>
    <property type="project" value="UniProtKB-KW"/>
</dbReference>
<feature type="transmembrane region" description="Helical" evidence="17">
    <location>
        <begin position="102"/>
        <end position="120"/>
    </location>
</feature>
<dbReference type="Proteomes" id="UP000482960">
    <property type="component" value="Unassembled WGS sequence"/>
</dbReference>
<dbReference type="GO" id="GO:0051205">
    <property type="term" value="P:protein insertion into membrane"/>
    <property type="evidence" value="ECO:0007669"/>
    <property type="project" value="TreeGrafter"/>
</dbReference>
<evidence type="ECO:0000256" key="1">
    <source>
        <dbReference type="ARBA" id="ARBA00004651"/>
    </source>
</evidence>
<evidence type="ECO:0000256" key="16">
    <source>
        <dbReference type="RuleBase" id="RU003945"/>
    </source>
</evidence>
<feature type="transmembrane region" description="Helical" evidence="17">
    <location>
        <begin position="24"/>
        <end position="49"/>
    </location>
</feature>
<evidence type="ECO:0000256" key="8">
    <source>
        <dbReference type="ARBA" id="ARBA00022989"/>
    </source>
</evidence>
<gene>
    <name evidence="19" type="primary">yidC</name>
    <name evidence="19" type="ORF">Prum_041370</name>
</gene>
<feature type="transmembrane region" description="Helical" evidence="17">
    <location>
        <begin position="193"/>
        <end position="217"/>
    </location>
</feature>
<keyword evidence="5" id="KW-1003">Cell membrane</keyword>
<keyword evidence="20" id="KW-1185">Reference proteome</keyword>
<keyword evidence="6 16" id="KW-0812">Transmembrane</keyword>
<evidence type="ECO:0000313" key="19">
    <source>
        <dbReference type="EMBL" id="GFJ90495.1"/>
    </source>
</evidence>
<evidence type="ECO:0000256" key="6">
    <source>
        <dbReference type="ARBA" id="ARBA00022692"/>
    </source>
</evidence>
<evidence type="ECO:0000256" key="7">
    <source>
        <dbReference type="ARBA" id="ARBA00022927"/>
    </source>
</evidence>
<evidence type="ECO:0000256" key="9">
    <source>
        <dbReference type="ARBA" id="ARBA00023136"/>
    </source>
</evidence>
<evidence type="ECO:0000259" key="18">
    <source>
        <dbReference type="Pfam" id="PF02096"/>
    </source>
</evidence>
<dbReference type="RefSeq" id="WP_173077819.1">
    <property type="nucleotide sequence ID" value="NZ_BAABJB010000003.1"/>
</dbReference>
<comment type="subcellular location">
    <subcellularLocation>
        <location evidence="1">Cell membrane</location>
        <topology evidence="1">Multi-pass membrane protein</topology>
    </subcellularLocation>
    <subcellularLocation>
        <location evidence="16">Membrane</location>
        <topology evidence="16">Multi-pass membrane protein</topology>
    </subcellularLocation>
</comment>
<reference evidence="19 20" key="1">
    <citation type="submission" date="2020-03" db="EMBL/GenBank/DDBJ databases">
        <title>Whole genome shotgun sequence of Phytohabitans rumicis NBRC 108638.</title>
        <authorList>
            <person name="Komaki H."/>
            <person name="Tamura T."/>
        </authorList>
    </citation>
    <scope>NUCLEOTIDE SEQUENCE [LARGE SCALE GENOMIC DNA]</scope>
    <source>
        <strain evidence="19 20">NBRC 108638</strain>
    </source>
</reference>
<dbReference type="CDD" id="cd20070">
    <property type="entry name" value="5TM_YidC_Alb3"/>
    <property type="match status" value="1"/>
</dbReference>
<name>A0A6V8LCU1_9ACTN</name>
<sequence>MLAFAPINGAAGAAYHVVTGLADLIAPLAGTTATAAAIVLFTMLVRLLISPLSWAQIRGQQRQATLAPKLRELQERHRNDPARLRTELATVYREAGTTPLSGCLPALLQAPFFFVMYRLFTTSTINGEGNSLLAERLLGVPLGQHFADGLGGGAGLVFLALFAALAALAWLTSRRMRRAAVPADGPAAAISRVLPLLPFTVLIAAAVMPLAAGLYLVTTTAWTALEQGVLRRFVVVPAG</sequence>
<keyword evidence="9 17" id="KW-0472">Membrane</keyword>
<dbReference type="GO" id="GO:0005886">
    <property type="term" value="C:plasma membrane"/>
    <property type="evidence" value="ECO:0007669"/>
    <property type="project" value="UniProtKB-SubCell"/>
</dbReference>
<keyword evidence="10" id="KW-0143">Chaperone</keyword>
<dbReference type="InterPro" id="IPR001708">
    <property type="entry name" value="YidC/ALB3/OXA1/COX18"/>
</dbReference>
<evidence type="ECO:0000256" key="17">
    <source>
        <dbReference type="SAM" id="Phobius"/>
    </source>
</evidence>
<reference evidence="19 20" key="2">
    <citation type="submission" date="2020-03" db="EMBL/GenBank/DDBJ databases">
        <authorList>
            <person name="Ichikawa N."/>
            <person name="Kimura A."/>
            <person name="Kitahashi Y."/>
            <person name="Uohara A."/>
        </authorList>
    </citation>
    <scope>NUCLEOTIDE SEQUENCE [LARGE SCALE GENOMIC DNA]</scope>
    <source>
        <strain evidence="19 20">NBRC 108638</strain>
    </source>
</reference>
<evidence type="ECO:0000256" key="14">
    <source>
        <dbReference type="ARBA" id="ARBA00033245"/>
    </source>
</evidence>
<evidence type="ECO:0000256" key="10">
    <source>
        <dbReference type="ARBA" id="ARBA00023186"/>
    </source>
</evidence>
<dbReference type="InterPro" id="IPR047196">
    <property type="entry name" value="YidC_ALB_C"/>
</dbReference>
<evidence type="ECO:0000256" key="13">
    <source>
        <dbReference type="ARBA" id="ARBA00031538"/>
    </source>
</evidence>
<dbReference type="GO" id="GO:0032977">
    <property type="term" value="F:membrane insertase activity"/>
    <property type="evidence" value="ECO:0007669"/>
    <property type="project" value="InterPro"/>
</dbReference>
<dbReference type="PANTHER" id="PTHR12428:SF65">
    <property type="entry name" value="CYTOCHROME C OXIDASE ASSEMBLY PROTEIN COX18, MITOCHONDRIAL"/>
    <property type="match status" value="1"/>
</dbReference>
<dbReference type="AlphaFoldDB" id="A0A6V8LCU1"/>
<proteinExistence type="inferred from homology"/>
<organism evidence="19 20">
    <name type="scientific">Phytohabitans rumicis</name>
    <dbReference type="NCBI Taxonomy" id="1076125"/>
    <lineage>
        <taxon>Bacteria</taxon>
        <taxon>Bacillati</taxon>
        <taxon>Actinomycetota</taxon>
        <taxon>Actinomycetes</taxon>
        <taxon>Micromonosporales</taxon>
        <taxon>Micromonosporaceae</taxon>
    </lineage>
</organism>